<dbReference type="InterPro" id="IPR035647">
    <property type="entry name" value="EFG_III/V"/>
</dbReference>
<evidence type="ECO:0000259" key="3">
    <source>
        <dbReference type="Pfam" id="PF09186"/>
    </source>
</evidence>
<reference evidence="4 5" key="1">
    <citation type="submission" date="2018-09" db="EMBL/GenBank/DDBJ databases">
        <title>Whole genome based analysis of evolution and adaptive divergence in Indian and Brazilian strains of Azospirillum brasilense.</title>
        <authorList>
            <person name="Singh C."/>
            <person name="Tripathi A.K."/>
        </authorList>
    </citation>
    <scope>NUCLEOTIDE SEQUENCE [LARGE SCALE GENOMIC DNA]</scope>
    <source>
        <strain evidence="4 5">MTCC4039</strain>
        <plasmid evidence="4 5">p2</plasmid>
    </source>
</reference>
<gene>
    <name evidence="4" type="ORF">D3869_24995</name>
</gene>
<evidence type="ECO:0000313" key="5">
    <source>
        <dbReference type="Proteomes" id="UP000298693"/>
    </source>
</evidence>
<dbReference type="Gene3D" id="3.30.230.30">
    <property type="entry name" value="Impact, N-terminal domain"/>
    <property type="match status" value="1"/>
</dbReference>
<feature type="domain" description="Impact N-terminal" evidence="2">
    <location>
        <begin position="15"/>
        <end position="115"/>
    </location>
</feature>
<dbReference type="InterPro" id="IPR020568">
    <property type="entry name" value="Ribosomal_Su5_D2-typ_SF"/>
</dbReference>
<dbReference type="Pfam" id="PF09186">
    <property type="entry name" value="DUF1949"/>
    <property type="match status" value="1"/>
</dbReference>
<dbReference type="GO" id="GO:0032561">
    <property type="term" value="F:guanyl ribonucleotide binding"/>
    <property type="evidence" value="ECO:0007669"/>
    <property type="project" value="UniProtKB-ARBA"/>
</dbReference>
<dbReference type="InterPro" id="IPR020569">
    <property type="entry name" value="UPF0029_Impact_CS"/>
</dbReference>
<accession>A0A4D8R917</accession>
<name>A0A4D8R917_AZOBR</name>
<comment type="similarity">
    <text evidence="1">Belongs to the IMPACT family.</text>
</comment>
<dbReference type="InterPro" id="IPR036956">
    <property type="entry name" value="Impact_N_sf"/>
</dbReference>
<dbReference type="AlphaFoldDB" id="A0A4D8R917"/>
<organism evidence="4 5">
    <name type="scientific">Azospirillum brasilense</name>
    <dbReference type="NCBI Taxonomy" id="192"/>
    <lineage>
        <taxon>Bacteria</taxon>
        <taxon>Pseudomonadati</taxon>
        <taxon>Pseudomonadota</taxon>
        <taxon>Alphaproteobacteria</taxon>
        <taxon>Rhodospirillales</taxon>
        <taxon>Azospirillaceae</taxon>
        <taxon>Azospirillum</taxon>
    </lineage>
</organism>
<protein>
    <submittedName>
        <fullName evidence="4">YigZ family protein</fullName>
    </submittedName>
</protein>
<evidence type="ECO:0000313" key="4">
    <source>
        <dbReference type="EMBL" id="QCO18491.1"/>
    </source>
</evidence>
<dbReference type="Pfam" id="PF01205">
    <property type="entry name" value="Impact_N"/>
    <property type="match status" value="1"/>
</dbReference>
<geneLocation type="plasmid" evidence="4">
    <name>p2</name>
</geneLocation>
<dbReference type="InterPro" id="IPR023582">
    <property type="entry name" value="Impact"/>
</dbReference>
<dbReference type="InterPro" id="IPR001498">
    <property type="entry name" value="Impact_N"/>
</dbReference>
<dbReference type="RefSeq" id="WP_137142478.1">
    <property type="nucleotide sequence ID" value="NZ_CP032347.1"/>
</dbReference>
<keyword evidence="4" id="KW-0614">Plasmid</keyword>
<feature type="domain" description="UPF0029" evidence="3">
    <location>
        <begin position="131"/>
        <end position="188"/>
    </location>
</feature>
<evidence type="ECO:0000259" key="2">
    <source>
        <dbReference type="Pfam" id="PF01205"/>
    </source>
</evidence>
<dbReference type="GO" id="GO:0006446">
    <property type="term" value="P:regulation of translational initiation"/>
    <property type="evidence" value="ECO:0007669"/>
    <property type="project" value="TreeGrafter"/>
</dbReference>
<dbReference type="GO" id="GO:0005737">
    <property type="term" value="C:cytoplasm"/>
    <property type="evidence" value="ECO:0007669"/>
    <property type="project" value="TreeGrafter"/>
</dbReference>
<dbReference type="GO" id="GO:0017111">
    <property type="term" value="F:ribonucleoside triphosphate phosphatase activity"/>
    <property type="evidence" value="ECO:0007669"/>
    <property type="project" value="UniProtKB-ARBA"/>
</dbReference>
<dbReference type="PROSITE" id="PS00910">
    <property type="entry name" value="UPF0029"/>
    <property type="match status" value="1"/>
</dbReference>
<dbReference type="EMBL" id="CP032347">
    <property type="protein sequence ID" value="QCO18491.1"/>
    <property type="molecule type" value="Genomic_DNA"/>
</dbReference>
<dbReference type="SUPFAM" id="SSF54980">
    <property type="entry name" value="EF-G C-terminal domain-like"/>
    <property type="match status" value="1"/>
</dbReference>
<sequence length="201" mass="21363">MFTLKKNERFEQDIKKSRFLASAGPVSTEEDAREFIAALSQRDAGHNCWAFRIGDLYRSNDDGEPGGTAGRPILQAIDGQNLDRVAVVVSRWFGGVLLGAGGLMRAYGGTAAACLHAAERQPIIAFATLSVTCAFADEARIRAGLGAFPAALAETIGFTPDGVLLQIRIPCAEVDDVVRMITDASRGQATVETEPVPRIGG</sequence>
<dbReference type="SUPFAM" id="SSF54211">
    <property type="entry name" value="Ribosomal protein S5 domain 2-like"/>
    <property type="match status" value="1"/>
</dbReference>
<dbReference type="Gene3D" id="3.30.70.240">
    <property type="match status" value="1"/>
</dbReference>
<dbReference type="Proteomes" id="UP000298693">
    <property type="component" value="Plasmid p2"/>
</dbReference>
<evidence type="ECO:0000256" key="1">
    <source>
        <dbReference type="ARBA" id="ARBA00007665"/>
    </source>
</evidence>
<dbReference type="PANTHER" id="PTHR16301:SF20">
    <property type="entry name" value="IMPACT FAMILY MEMBER YIGZ"/>
    <property type="match status" value="1"/>
</dbReference>
<dbReference type="InterPro" id="IPR015269">
    <property type="entry name" value="UPF0029_Impact_C"/>
</dbReference>
<proteinExistence type="inferred from homology"/>
<dbReference type="PANTHER" id="PTHR16301">
    <property type="entry name" value="IMPACT-RELATED"/>
    <property type="match status" value="1"/>
</dbReference>